<feature type="signal peptide" evidence="4">
    <location>
        <begin position="1"/>
        <end position="18"/>
    </location>
</feature>
<evidence type="ECO:0000313" key="6">
    <source>
        <dbReference type="EMBL" id="CAD7081407.1"/>
    </source>
</evidence>
<dbReference type="AlphaFoldDB" id="A0A7R8UIB0"/>
<dbReference type="SUPFAM" id="SSF47565">
    <property type="entry name" value="Insect pheromone/odorant-binding proteins"/>
    <property type="match status" value="1"/>
</dbReference>
<keyword evidence="4" id="KW-0732">Signal</keyword>
<dbReference type="InterPro" id="IPR054577">
    <property type="entry name" value="OBP47-like_dom"/>
</dbReference>
<comment type="similarity">
    <text evidence="2">Belongs to the PBP/GOBP family.</text>
</comment>
<keyword evidence="3" id="KW-0964">Secreted</keyword>
<dbReference type="PANTHER" id="PTHR21066">
    <property type="entry name" value="ODORANT-BINDING PROTEIN 59A-RELATED"/>
    <property type="match status" value="1"/>
</dbReference>
<dbReference type="Proteomes" id="UP000594454">
    <property type="component" value="Chromosome 2"/>
</dbReference>
<sequence>MTKILIIATVFCAALTAAYDFKDTAFNEVILKDLLDLTDGSDSSVLHRIARAAEGAADGEECKGRKKDRGVHCCTDKIDPKQLESIKAAKKECLAELHGNDSDVYFKFDPFTCEKLEELKKDVTCVAECVGKKFGVLDEAGNVKHDVFLAHLKTKVQDSEWKLKVSDSIAEKCIEETKKEVEGHIAKRDVTSQKACNPTSLKISQCLWREYVRACPKDLQVDSPKCNKLREKIEKGDAVSYKGFYLRHLNDDK</sequence>
<evidence type="ECO:0000256" key="4">
    <source>
        <dbReference type="SAM" id="SignalP"/>
    </source>
</evidence>
<dbReference type="PANTHER" id="PTHR21066:SF17">
    <property type="entry name" value="AGAP011368-PA"/>
    <property type="match status" value="1"/>
</dbReference>
<keyword evidence="7" id="KW-1185">Reference proteome</keyword>
<evidence type="ECO:0000259" key="5">
    <source>
        <dbReference type="Pfam" id="PF22651"/>
    </source>
</evidence>
<dbReference type="InParanoid" id="A0A7R8UIB0"/>
<dbReference type="Pfam" id="PF22651">
    <property type="entry name" value="OBP47_like"/>
    <property type="match status" value="1"/>
</dbReference>
<feature type="domain" description="OBP47-like" evidence="5">
    <location>
        <begin position="124"/>
        <end position="231"/>
    </location>
</feature>
<dbReference type="GO" id="GO:0005576">
    <property type="term" value="C:extracellular region"/>
    <property type="evidence" value="ECO:0007669"/>
    <property type="project" value="UniProtKB-SubCell"/>
</dbReference>
<dbReference type="Gene3D" id="1.10.238.270">
    <property type="match status" value="1"/>
</dbReference>
<dbReference type="InterPro" id="IPR052295">
    <property type="entry name" value="Odorant-binding_protein"/>
</dbReference>
<gene>
    <name evidence="6" type="ORF">HERILL_LOCUS4514</name>
</gene>
<dbReference type="OrthoDB" id="6622484at2759"/>
<evidence type="ECO:0000313" key="7">
    <source>
        <dbReference type="Proteomes" id="UP000594454"/>
    </source>
</evidence>
<dbReference type="GO" id="GO:0005549">
    <property type="term" value="F:odorant binding"/>
    <property type="evidence" value="ECO:0007669"/>
    <property type="project" value="InterPro"/>
</dbReference>
<evidence type="ECO:0000256" key="3">
    <source>
        <dbReference type="ARBA" id="ARBA00022525"/>
    </source>
</evidence>
<dbReference type="OMA" id="HKCCNDA"/>
<feature type="chain" id="PRO_5030856727" description="OBP47-like domain-containing protein" evidence="4">
    <location>
        <begin position="19"/>
        <end position="253"/>
    </location>
</feature>
<evidence type="ECO:0000256" key="1">
    <source>
        <dbReference type="ARBA" id="ARBA00004613"/>
    </source>
</evidence>
<comment type="subcellular location">
    <subcellularLocation>
        <location evidence="1">Secreted</location>
    </subcellularLocation>
</comment>
<reference evidence="6 7" key="1">
    <citation type="submission" date="2020-11" db="EMBL/GenBank/DDBJ databases">
        <authorList>
            <person name="Wallbank WR R."/>
            <person name="Pardo Diaz C."/>
            <person name="Kozak K."/>
            <person name="Martin S."/>
            <person name="Jiggins C."/>
            <person name="Moest M."/>
            <person name="Warren A I."/>
            <person name="Generalovic N T."/>
            <person name="Byers J.R.P. K."/>
            <person name="Montejo-Kovacevich G."/>
            <person name="Yen C E."/>
        </authorList>
    </citation>
    <scope>NUCLEOTIDE SEQUENCE [LARGE SCALE GENOMIC DNA]</scope>
</reference>
<protein>
    <recommendedName>
        <fullName evidence="5">OBP47-like domain-containing protein</fullName>
    </recommendedName>
</protein>
<accession>A0A7R8UIB0</accession>
<proteinExistence type="inferred from homology"/>
<evidence type="ECO:0000256" key="2">
    <source>
        <dbReference type="ARBA" id="ARBA00008098"/>
    </source>
</evidence>
<dbReference type="InterPro" id="IPR036728">
    <property type="entry name" value="PBP_GOBP_sf"/>
</dbReference>
<dbReference type="EMBL" id="LR899010">
    <property type="protein sequence ID" value="CAD7081407.1"/>
    <property type="molecule type" value="Genomic_DNA"/>
</dbReference>
<name>A0A7R8UIB0_HERIL</name>
<organism evidence="6 7">
    <name type="scientific">Hermetia illucens</name>
    <name type="common">Black soldier fly</name>
    <dbReference type="NCBI Taxonomy" id="343691"/>
    <lineage>
        <taxon>Eukaryota</taxon>
        <taxon>Metazoa</taxon>
        <taxon>Ecdysozoa</taxon>
        <taxon>Arthropoda</taxon>
        <taxon>Hexapoda</taxon>
        <taxon>Insecta</taxon>
        <taxon>Pterygota</taxon>
        <taxon>Neoptera</taxon>
        <taxon>Endopterygota</taxon>
        <taxon>Diptera</taxon>
        <taxon>Brachycera</taxon>
        <taxon>Stratiomyomorpha</taxon>
        <taxon>Stratiomyidae</taxon>
        <taxon>Hermetiinae</taxon>
        <taxon>Hermetia</taxon>
    </lineage>
</organism>